<reference evidence="1" key="1">
    <citation type="submission" date="2020-08" db="EMBL/GenBank/DDBJ databases">
        <title>Multicomponent nature underlies the extraordinary mechanical properties of spider dragline silk.</title>
        <authorList>
            <person name="Kono N."/>
            <person name="Nakamura H."/>
            <person name="Mori M."/>
            <person name="Yoshida Y."/>
            <person name="Ohtoshi R."/>
            <person name="Malay A.D."/>
            <person name="Moran D.A.P."/>
            <person name="Tomita M."/>
            <person name="Numata K."/>
            <person name="Arakawa K."/>
        </authorList>
    </citation>
    <scope>NUCLEOTIDE SEQUENCE</scope>
</reference>
<dbReference type="GO" id="GO:0004386">
    <property type="term" value="F:helicase activity"/>
    <property type="evidence" value="ECO:0007669"/>
    <property type="project" value="UniProtKB-KW"/>
</dbReference>
<gene>
    <name evidence="1" type="primary">pif1</name>
    <name evidence="1" type="ORF">NPIL_289291</name>
</gene>
<keyword evidence="1" id="KW-0378">Hydrolase</keyword>
<organism evidence="1 2">
    <name type="scientific">Nephila pilipes</name>
    <name type="common">Giant wood spider</name>
    <name type="synonym">Nephila maculata</name>
    <dbReference type="NCBI Taxonomy" id="299642"/>
    <lineage>
        <taxon>Eukaryota</taxon>
        <taxon>Metazoa</taxon>
        <taxon>Ecdysozoa</taxon>
        <taxon>Arthropoda</taxon>
        <taxon>Chelicerata</taxon>
        <taxon>Arachnida</taxon>
        <taxon>Araneae</taxon>
        <taxon>Araneomorphae</taxon>
        <taxon>Entelegynae</taxon>
        <taxon>Araneoidea</taxon>
        <taxon>Nephilidae</taxon>
        <taxon>Nephila</taxon>
    </lineage>
</organism>
<evidence type="ECO:0000313" key="2">
    <source>
        <dbReference type="Proteomes" id="UP000887013"/>
    </source>
</evidence>
<evidence type="ECO:0000313" key="1">
    <source>
        <dbReference type="EMBL" id="GFU26787.1"/>
    </source>
</evidence>
<dbReference type="Proteomes" id="UP000887013">
    <property type="component" value="Unassembled WGS sequence"/>
</dbReference>
<keyword evidence="1" id="KW-0547">Nucleotide-binding</keyword>
<protein>
    <submittedName>
        <fullName evidence="1">ATP-dependent DNA helicase</fullName>
    </submittedName>
</protein>
<name>A0A8X6QQJ3_NEPPI</name>
<dbReference type="AlphaFoldDB" id="A0A8X6QQJ3"/>
<dbReference type="OrthoDB" id="6433777at2759"/>
<keyword evidence="1" id="KW-0347">Helicase</keyword>
<proteinExistence type="predicted"/>
<comment type="caution">
    <text evidence="1">The sequence shown here is derived from an EMBL/GenBank/DDBJ whole genome shotgun (WGS) entry which is preliminary data.</text>
</comment>
<dbReference type="EMBL" id="BMAW01128661">
    <property type="protein sequence ID" value="GFU26787.1"/>
    <property type="molecule type" value="Genomic_DNA"/>
</dbReference>
<keyword evidence="2" id="KW-1185">Reference proteome</keyword>
<accession>A0A8X6QQJ3</accession>
<keyword evidence="1" id="KW-0067">ATP-binding</keyword>
<sequence>MKVNMRVSLQNDLGANEFTELLVDIDNGNITEQEGEITIPNNQCDFVGDLITLTDRIYANIEYTTLDSLSWLKERAILTPTKESADKINEFMLEKLTTEQIKYESIDRVI</sequence>